<feature type="region of interest" description="Disordered" evidence="2">
    <location>
        <begin position="254"/>
        <end position="289"/>
    </location>
</feature>
<gene>
    <name evidence="3" type="primary">SAXO2</name>
    <name evidence="3" type="synonym">saxo2</name>
</gene>
<comment type="similarity">
    <text evidence="1">Belongs to the FAM154 family.</text>
</comment>
<proteinExistence type="inferred from homology"/>
<feature type="compositionally biased region" description="Basic and acidic residues" evidence="2">
    <location>
        <begin position="59"/>
        <end position="72"/>
    </location>
</feature>
<dbReference type="Pfam" id="PF05217">
    <property type="entry name" value="SAXO1-2"/>
    <property type="match status" value="1"/>
</dbReference>
<feature type="region of interest" description="Disordered" evidence="2">
    <location>
        <begin position="50"/>
        <end position="106"/>
    </location>
</feature>
<evidence type="ECO:0000256" key="2">
    <source>
        <dbReference type="SAM" id="MobiDB-lite"/>
    </source>
</evidence>
<dbReference type="GO" id="GO:0005879">
    <property type="term" value="C:axonemal microtubule"/>
    <property type="evidence" value="ECO:0007669"/>
    <property type="project" value="TreeGrafter"/>
</dbReference>
<protein>
    <submittedName>
        <fullName evidence="3">Stabilizer of axonemal microtubules 2</fullName>
    </submittedName>
</protein>
<dbReference type="InterPro" id="IPR033336">
    <property type="entry name" value="SAXO1/2"/>
</dbReference>
<accession>A0A667WTH9</accession>
<dbReference type="PANTHER" id="PTHR31516:SF17">
    <property type="entry name" value="STABILIZER OF AXONEMAL MICROTUBULES 2"/>
    <property type="match status" value="1"/>
</dbReference>
<dbReference type="GO" id="GO:0005814">
    <property type="term" value="C:centriole"/>
    <property type="evidence" value="ECO:0007669"/>
    <property type="project" value="TreeGrafter"/>
</dbReference>
<dbReference type="GO" id="GO:0036126">
    <property type="term" value="C:sperm flagellum"/>
    <property type="evidence" value="ECO:0007669"/>
    <property type="project" value="TreeGrafter"/>
</dbReference>
<dbReference type="Proteomes" id="UP000472263">
    <property type="component" value="Chromosome 3"/>
</dbReference>
<reference evidence="3" key="2">
    <citation type="submission" date="2025-08" db="UniProtKB">
        <authorList>
            <consortium name="Ensembl"/>
        </authorList>
    </citation>
    <scope>IDENTIFICATION</scope>
</reference>
<dbReference type="PANTHER" id="PTHR31516">
    <property type="entry name" value="STABILIZER OF AXONEMAL MICROTUBULES 2"/>
    <property type="match status" value="1"/>
</dbReference>
<dbReference type="GO" id="GO:0036064">
    <property type="term" value="C:ciliary basal body"/>
    <property type="evidence" value="ECO:0007669"/>
    <property type="project" value="TreeGrafter"/>
</dbReference>
<evidence type="ECO:0000313" key="4">
    <source>
        <dbReference type="Proteomes" id="UP000472263"/>
    </source>
</evidence>
<keyword evidence="4" id="KW-1185">Reference proteome</keyword>
<evidence type="ECO:0000313" key="3">
    <source>
        <dbReference type="Ensembl" id="ENSMMDP00005004938.1"/>
    </source>
</evidence>
<name>A0A667WTH9_9TELE</name>
<reference evidence="3" key="3">
    <citation type="submission" date="2025-09" db="UniProtKB">
        <authorList>
            <consortium name="Ensembl"/>
        </authorList>
    </citation>
    <scope>IDENTIFICATION</scope>
</reference>
<dbReference type="InParanoid" id="A0A667WTH9"/>
<feature type="compositionally biased region" description="Polar residues" evidence="2">
    <location>
        <begin position="267"/>
        <end position="282"/>
    </location>
</feature>
<dbReference type="GO" id="GO:0008017">
    <property type="term" value="F:microtubule binding"/>
    <property type="evidence" value="ECO:0007669"/>
    <property type="project" value="InterPro"/>
</dbReference>
<organism evidence="3 4">
    <name type="scientific">Myripristis murdjan</name>
    <name type="common">pinecone soldierfish</name>
    <dbReference type="NCBI Taxonomy" id="586833"/>
    <lineage>
        <taxon>Eukaryota</taxon>
        <taxon>Metazoa</taxon>
        <taxon>Chordata</taxon>
        <taxon>Craniata</taxon>
        <taxon>Vertebrata</taxon>
        <taxon>Euteleostomi</taxon>
        <taxon>Actinopterygii</taxon>
        <taxon>Neopterygii</taxon>
        <taxon>Teleostei</taxon>
        <taxon>Neoteleostei</taxon>
        <taxon>Acanthomorphata</taxon>
        <taxon>Holocentriformes</taxon>
        <taxon>Holocentridae</taxon>
        <taxon>Myripristis</taxon>
    </lineage>
</organism>
<reference evidence="3" key="1">
    <citation type="submission" date="2019-06" db="EMBL/GenBank/DDBJ databases">
        <authorList>
            <consortium name="Wellcome Sanger Institute Data Sharing"/>
        </authorList>
    </citation>
    <scope>NUCLEOTIDE SEQUENCE [LARGE SCALE GENOMIC DNA]</scope>
</reference>
<dbReference type="GeneTree" id="ENSGT00390000007252"/>
<sequence>ELMSILIDFSMFSPRRHRCTHEPTALYVKENTGECMLTEYTEKFPVYGRVYNPPQTQKPKPELDHGRDKGRMDGTTTFNRTDFIPHEVKQRPKRQPAEYKPKPGKIDLGTTYKQDFNPYELQPFVPVKSREKAYTAPPKLETIPTYKDDFRQWELCKQELTKPKHKYQPPSSKFGGTTTFQDDFVPRSVAPQQSFKPPSVAKFSDVPFDGVTSNQLAFVAHPVEPRFVKPQEVYKPSSQPLQDLTTNRLDFQGQPGELAQSCKPRPNKSSSLAASDSPFESNTENKDNFKEWPVSLPKFHQPDKYVGPTEHMDLSTTTAAHYVRHQVQPFSRAKPHKPPRRASAPFQNLTTMREDFQPWAAQARQPLIKQSEGIHKASGKIEDLTTFRAHYTIHELKPNISFKPSKQPMRSSVPMEDSTMYRTTFTPKRISVCPASFQSPPGYEFEESDDRGHKYFRKLAVPMQKAMAVLQ</sequence>
<dbReference type="AlphaFoldDB" id="A0A667WTH9"/>
<dbReference type="Ensembl" id="ENSMMDT00005005076.1">
    <property type="protein sequence ID" value="ENSMMDP00005004938.1"/>
    <property type="gene ID" value="ENSMMDG00005002734.1"/>
</dbReference>
<evidence type="ECO:0000256" key="1">
    <source>
        <dbReference type="ARBA" id="ARBA00008738"/>
    </source>
</evidence>
<feature type="compositionally biased region" description="Basic and acidic residues" evidence="2">
    <location>
        <begin position="83"/>
        <end position="105"/>
    </location>
</feature>